<dbReference type="Proteomes" id="UP000672934">
    <property type="component" value="Unassembled WGS sequence"/>
</dbReference>
<evidence type="ECO:0000313" key="2">
    <source>
        <dbReference type="EMBL" id="CAG2158655.1"/>
    </source>
</evidence>
<reference evidence="2" key="1">
    <citation type="submission" date="2021-03" db="EMBL/GenBank/DDBJ databases">
        <authorList>
            <person name="Peeters C."/>
        </authorList>
    </citation>
    <scope>NUCLEOTIDE SEQUENCE</scope>
    <source>
        <strain evidence="2">LMG 31506</strain>
    </source>
</reference>
<sequence>MVALSLLPVMLTVTVCCAVRSADCTVSESLTCWPVISASALTLSSV</sequence>
<accession>A0A916J161</accession>
<gene>
    <name evidence="2" type="ORF">LMG31506_06444</name>
</gene>
<keyword evidence="1" id="KW-0732">Signal</keyword>
<proteinExistence type="predicted"/>
<comment type="caution">
    <text evidence="2">The sequence shown here is derived from an EMBL/GenBank/DDBJ whole genome shotgun (WGS) entry which is preliminary data.</text>
</comment>
<name>A0A916J161_9BURK</name>
<evidence type="ECO:0000256" key="1">
    <source>
        <dbReference type="SAM" id="SignalP"/>
    </source>
</evidence>
<protein>
    <submittedName>
        <fullName evidence="2">Uncharacterized protein</fullName>
    </submittedName>
</protein>
<feature type="signal peptide" evidence="1">
    <location>
        <begin position="1"/>
        <end position="18"/>
    </location>
</feature>
<dbReference type="AlphaFoldDB" id="A0A916J161"/>
<feature type="chain" id="PRO_5036882155" evidence="1">
    <location>
        <begin position="19"/>
        <end position="46"/>
    </location>
</feature>
<evidence type="ECO:0000313" key="3">
    <source>
        <dbReference type="Proteomes" id="UP000672934"/>
    </source>
</evidence>
<dbReference type="EMBL" id="CAJPUY010000061">
    <property type="protein sequence ID" value="CAG2158655.1"/>
    <property type="molecule type" value="Genomic_DNA"/>
</dbReference>
<organism evidence="2 3">
    <name type="scientific">Cupriavidus yeoncheonensis</name>
    <dbReference type="NCBI Taxonomy" id="1462994"/>
    <lineage>
        <taxon>Bacteria</taxon>
        <taxon>Pseudomonadati</taxon>
        <taxon>Pseudomonadota</taxon>
        <taxon>Betaproteobacteria</taxon>
        <taxon>Burkholderiales</taxon>
        <taxon>Burkholderiaceae</taxon>
        <taxon>Cupriavidus</taxon>
    </lineage>
</organism>
<keyword evidence="3" id="KW-1185">Reference proteome</keyword>